<dbReference type="Gene3D" id="3.40.50.2300">
    <property type="match status" value="2"/>
</dbReference>
<feature type="domain" description="HTH lacI-type" evidence="4">
    <location>
        <begin position="11"/>
        <end position="65"/>
    </location>
</feature>
<evidence type="ECO:0000256" key="3">
    <source>
        <dbReference type="ARBA" id="ARBA00023163"/>
    </source>
</evidence>
<dbReference type="PANTHER" id="PTHR30146:SF109">
    <property type="entry name" value="HTH-TYPE TRANSCRIPTIONAL REGULATOR GALS"/>
    <property type="match status" value="1"/>
</dbReference>
<accession>A0ABW5FY66</accession>
<evidence type="ECO:0000259" key="4">
    <source>
        <dbReference type="PROSITE" id="PS50932"/>
    </source>
</evidence>
<dbReference type="PRINTS" id="PR00036">
    <property type="entry name" value="HTHLACI"/>
</dbReference>
<dbReference type="SUPFAM" id="SSF53822">
    <property type="entry name" value="Periplasmic binding protein-like I"/>
    <property type="match status" value="1"/>
</dbReference>
<dbReference type="GO" id="GO:0003677">
    <property type="term" value="F:DNA binding"/>
    <property type="evidence" value="ECO:0007669"/>
    <property type="project" value="UniProtKB-KW"/>
</dbReference>
<dbReference type="Pfam" id="PF00356">
    <property type="entry name" value="LacI"/>
    <property type="match status" value="1"/>
</dbReference>
<dbReference type="EMBL" id="JBHUKR010000015">
    <property type="protein sequence ID" value="MFD2420015.1"/>
    <property type="molecule type" value="Genomic_DNA"/>
</dbReference>
<dbReference type="Proteomes" id="UP001597417">
    <property type="component" value="Unassembled WGS sequence"/>
</dbReference>
<evidence type="ECO:0000256" key="1">
    <source>
        <dbReference type="ARBA" id="ARBA00023015"/>
    </source>
</evidence>
<dbReference type="RefSeq" id="WP_378268034.1">
    <property type="nucleotide sequence ID" value="NZ_JBHUKR010000015.1"/>
</dbReference>
<dbReference type="InterPro" id="IPR028082">
    <property type="entry name" value="Peripla_BP_I"/>
</dbReference>
<dbReference type="Pfam" id="PF13377">
    <property type="entry name" value="Peripla_BP_3"/>
    <property type="match status" value="1"/>
</dbReference>
<dbReference type="CDD" id="cd01392">
    <property type="entry name" value="HTH_LacI"/>
    <property type="match status" value="1"/>
</dbReference>
<keyword evidence="3" id="KW-0804">Transcription</keyword>
<reference evidence="6" key="1">
    <citation type="journal article" date="2019" name="Int. J. Syst. Evol. Microbiol.">
        <title>The Global Catalogue of Microorganisms (GCM) 10K type strain sequencing project: providing services to taxonomists for standard genome sequencing and annotation.</title>
        <authorList>
            <consortium name="The Broad Institute Genomics Platform"/>
            <consortium name="The Broad Institute Genome Sequencing Center for Infectious Disease"/>
            <person name="Wu L."/>
            <person name="Ma J."/>
        </authorList>
    </citation>
    <scope>NUCLEOTIDE SEQUENCE [LARGE SCALE GENOMIC DNA]</scope>
    <source>
        <strain evidence="6">CGMCC 4.7645</strain>
    </source>
</reference>
<dbReference type="InterPro" id="IPR010982">
    <property type="entry name" value="Lambda_DNA-bd_dom_sf"/>
</dbReference>
<protein>
    <submittedName>
        <fullName evidence="5">LacI family DNA-binding transcriptional regulator</fullName>
    </submittedName>
</protein>
<comment type="caution">
    <text evidence="5">The sequence shown here is derived from an EMBL/GenBank/DDBJ whole genome shotgun (WGS) entry which is preliminary data.</text>
</comment>
<dbReference type="SMART" id="SM00354">
    <property type="entry name" value="HTH_LACI"/>
    <property type="match status" value="1"/>
</dbReference>
<sequence>MTTVELPDTRPTLADVARTAGVSSATASRVLNGFPRVRPETRKQVESAMAELGYVRRRAARMTSTPPRTRSVAFVVCEEGLRLFADPYFARVVFGATRELTAAGMQLVLLTVPSTKDYQASAVHYLSSGHVDGALCVSMHGRRPLDLENVGIPVVLGGRPVFGEGEGRFSYVDADNCGGAQTAVQYLIQKGRRTIGTVAGPRDMPAGADRLKGYRQVMAAADRSDHGLVVFGDFGQASGEHATRRLLERRPDVDAIFAASDLMALGVLRALRRAGRKVPDDVAVVGFDDSPIGRHTDPPLTTIRQPIEEMGARMTRELLAMIAGSPAPPRCVILDTDLVIRDSA</sequence>
<name>A0ABW5FY66_9PSEU</name>
<proteinExistence type="predicted"/>
<organism evidence="5 6">
    <name type="scientific">Amycolatopsis pigmentata</name>
    <dbReference type="NCBI Taxonomy" id="450801"/>
    <lineage>
        <taxon>Bacteria</taxon>
        <taxon>Bacillati</taxon>
        <taxon>Actinomycetota</taxon>
        <taxon>Actinomycetes</taxon>
        <taxon>Pseudonocardiales</taxon>
        <taxon>Pseudonocardiaceae</taxon>
        <taxon>Amycolatopsis</taxon>
    </lineage>
</organism>
<evidence type="ECO:0000313" key="5">
    <source>
        <dbReference type="EMBL" id="MFD2420015.1"/>
    </source>
</evidence>
<evidence type="ECO:0000256" key="2">
    <source>
        <dbReference type="ARBA" id="ARBA00023125"/>
    </source>
</evidence>
<keyword evidence="1" id="KW-0805">Transcription regulation</keyword>
<dbReference type="PANTHER" id="PTHR30146">
    <property type="entry name" value="LACI-RELATED TRANSCRIPTIONAL REPRESSOR"/>
    <property type="match status" value="1"/>
</dbReference>
<dbReference type="PROSITE" id="PS00356">
    <property type="entry name" value="HTH_LACI_1"/>
    <property type="match status" value="1"/>
</dbReference>
<dbReference type="InterPro" id="IPR000843">
    <property type="entry name" value="HTH_LacI"/>
</dbReference>
<dbReference type="Gene3D" id="1.10.260.40">
    <property type="entry name" value="lambda repressor-like DNA-binding domains"/>
    <property type="match status" value="1"/>
</dbReference>
<keyword evidence="6" id="KW-1185">Reference proteome</keyword>
<dbReference type="InterPro" id="IPR046335">
    <property type="entry name" value="LacI/GalR-like_sensor"/>
</dbReference>
<dbReference type="CDD" id="cd06267">
    <property type="entry name" value="PBP1_LacI_sugar_binding-like"/>
    <property type="match status" value="1"/>
</dbReference>
<dbReference type="PROSITE" id="PS50932">
    <property type="entry name" value="HTH_LACI_2"/>
    <property type="match status" value="1"/>
</dbReference>
<gene>
    <name evidence="5" type="ORF">ACFSXZ_27170</name>
</gene>
<evidence type="ECO:0000313" key="6">
    <source>
        <dbReference type="Proteomes" id="UP001597417"/>
    </source>
</evidence>
<dbReference type="SUPFAM" id="SSF47413">
    <property type="entry name" value="lambda repressor-like DNA-binding domains"/>
    <property type="match status" value="1"/>
</dbReference>
<keyword evidence="2 5" id="KW-0238">DNA-binding</keyword>